<feature type="compositionally biased region" description="Gly residues" evidence="1">
    <location>
        <begin position="124"/>
        <end position="133"/>
    </location>
</feature>
<comment type="caution">
    <text evidence="3">The sequence shown here is derived from an EMBL/GenBank/DDBJ whole genome shotgun (WGS) entry which is preliminary data.</text>
</comment>
<sequence length="257" mass="27916">MPAKNLRMGAAGMSIDHHQILSKQTNNKKPRKTCWKLPAASSVLPDAKVFKSCSRCSSQSESLSSGGLWSSRRYLFSMGRQRPEVEGVESLKSSSLVLLVERLRPEVLLVGRPRPEVDGADSSGLGGAEGGASSGRSTCGAEASEEQHQKGRCREVQGGSLGGETSDVGITIIFIVLFFLLVFFLLLLFLFFLGGHGLVSRIFGRPSMATTYNTNSHLTFILDSVADLTYLFLIRSVGDRGITFTACRTLHDQVLRT</sequence>
<evidence type="ECO:0000313" key="3">
    <source>
        <dbReference type="EMBL" id="KAF3832943.1"/>
    </source>
</evidence>
<gene>
    <name evidence="3" type="ORF">F7725_026608</name>
</gene>
<evidence type="ECO:0000256" key="2">
    <source>
        <dbReference type="SAM" id="Phobius"/>
    </source>
</evidence>
<keyword evidence="2" id="KW-1133">Transmembrane helix</keyword>
<evidence type="ECO:0000313" key="4">
    <source>
        <dbReference type="Proteomes" id="UP000518266"/>
    </source>
</evidence>
<organism evidence="3 4">
    <name type="scientific">Dissostichus mawsoni</name>
    <name type="common">Antarctic cod</name>
    <dbReference type="NCBI Taxonomy" id="36200"/>
    <lineage>
        <taxon>Eukaryota</taxon>
        <taxon>Metazoa</taxon>
        <taxon>Chordata</taxon>
        <taxon>Craniata</taxon>
        <taxon>Vertebrata</taxon>
        <taxon>Euteleostomi</taxon>
        <taxon>Actinopterygii</taxon>
        <taxon>Neopterygii</taxon>
        <taxon>Teleostei</taxon>
        <taxon>Neoteleostei</taxon>
        <taxon>Acanthomorphata</taxon>
        <taxon>Eupercaria</taxon>
        <taxon>Perciformes</taxon>
        <taxon>Notothenioidei</taxon>
        <taxon>Nototheniidae</taxon>
        <taxon>Dissostichus</taxon>
    </lineage>
</organism>
<proteinExistence type="predicted"/>
<dbReference type="EMBL" id="JAAKFY010000027">
    <property type="protein sequence ID" value="KAF3832943.1"/>
    <property type="molecule type" value="Genomic_DNA"/>
</dbReference>
<reference evidence="3 4" key="1">
    <citation type="submission" date="2020-03" db="EMBL/GenBank/DDBJ databases">
        <title>Dissostichus mawsoni Genome sequencing and assembly.</title>
        <authorList>
            <person name="Park H."/>
        </authorList>
    </citation>
    <scope>NUCLEOTIDE SEQUENCE [LARGE SCALE GENOMIC DNA]</scope>
    <source>
        <strain evidence="3">DM0001</strain>
        <tissue evidence="3">Muscle</tissue>
    </source>
</reference>
<evidence type="ECO:0000256" key="1">
    <source>
        <dbReference type="SAM" id="MobiDB-lite"/>
    </source>
</evidence>
<name>A0A7J5X7X9_DISMA</name>
<keyword evidence="4" id="KW-1185">Reference proteome</keyword>
<keyword evidence="2" id="KW-0472">Membrane</keyword>
<feature type="compositionally biased region" description="Basic and acidic residues" evidence="1">
    <location>
        <begin position="145"/>
        <end position="155"/>
    </location>
</feature>
<keyword evidence="2" id="KW-0812">Transmembrane</keyword>
<protein>
    <submittedName>
        <fullName evidence="3">Uncharacterized protein</fullName>
    </submittedName>
</protein>
<feature type="region of interest" description="Disordered" evidence="1">
    <location>
        <begin position="114"/>
        <end position="156"/>
    </location>
</feature>
<dbReference type="Proteomes" id="UP000518266">
    <property type="component" value="Unassembled WGS sequence"/>
</dbReference>
<dbReference type="AlphaFoldDB" id="A0A7J5X7X9"/>
<accession>A0A7J5X7X9</accession>
<feature type="transmembrane region" description="Helical" evidence="2">
    <location>
        <begin position="170"/>
        <end position="193"/>
    </location>
</feature>